<accession>A0AAP2RBW6</accession>
<dbReference type="InterPro" id="IPR014001">
    <property type="entry name" value="Helicase_ATP-bd"/>
</dbReference>
<dbReference type="PROSITE" id="PS51194">
    <property type="entry name" value="HELICASE_CTER"/>
    <property type="match status" value="1"/>
</dbReference>
<dbReference type="EMBL" id="PGCK01000004">
    <property type="protein sequence ID" value="MCD1294721.1"/>
    <property type="molecule type" value="Genomic_DNA"/>
</dbReference>
<evidence type="ECO:0000256" key="1">
    <source>
        <dbReference type="ARBA" id="ARBA00022741"/>
    </source>
</evidence>
<evidence type="ECO:0000313" key="7">
    <source>
        <dbReference type="EMBL" id="MCD1294721.1"/>
    </source>
</evidence>
<evidence type="ECO:0000259" key="5">
    <source>
        <dbReference type="PROSITE" id="PS51192"/>
    </source>
</evidence>
<evidence type="ECO:0000259" key="6">
    <source>
        <dbReference type="PROSITE" id="PS51194"/>
    </source>
</evidence>
<evidence type="ECO:0000256" key="3">
    <source>
        <dbReference type="ARBA" id="ARBA00022806"/>
    </source>
</evidence>
<evidence type="ECO:0000256" key="2">
    <source>
        <dbReference type="ARBA" id="ARBA00022801"/>
    </source>
</evidence>
<dbReference type="Pfam" id="PF00271">
    <property type="entry name" value="Helicase_C"/>
    <property type="match status" value="1"/>
</dbReference>
<dbReference type="CDD" id="cd18795">
    <property type="entry name" value="SF2_C_Ski2"/>
    <property type="match status" value="1"/>
</dbReference>
<dbReference type="InterPro" id="IPR011545">
    <property type="entry name" value="DEAD/DEAH_box_helicase_dom"/>
</dbReference>
<keyword evidence="2" id="KW-0378">Hydrolase</keyword>
<dbReference type="SMART" id="SM00487">
    <property type="entry name" value="DEXDc"/>
    <property type="match status" value="1"/>
</dbReference>
<gene>
    <name evidence="7" type="ORF">CUJ83_06880</name>
</gene>
<dbReference type="PROSITE" id="PS51192">
    <property type="entry name" value="HELICASE_ATP_BIND_1"/>
    <property type="match status" value="1"/>
</dbReference>
<dbReference type="InterPro" id="IPR043852">
    <property type="entry name" value="DUF5814"/>
</dbReference>
<dbReference type="AlphaFoldDB" id="A0AAP2RBW6"/>
<dbReference type="GO" id="GO:0003676">
    <property type="term" value="F:nucleic acid binding"/>
    <property type="evidence" value="ECO:0007669"/>
    <property type="project" value="InterPro"/>
</dbReference>
<dbReference type="RefSeq" id="WP_230741554.1">
    <property type="nucleotide sequence ID" value="NZ_PGCK01000004.1"/>
</dbReference>
<dbReference type="SMART" id="SM00490">
    <property type="entry name" value="HELICc"/>
    <property type="match status" value="1"/>
</dbReference>
<comment type="caution">
    <text evidence="7">The sequence shown here is derived from an EMBL/GenBank/DDBJ whole genome shotgun (WGS) entry which is preliminary data.</text>
</comment>
<name>A0AAP2RBW6_9EURY</name>
<keyword evidence="3 7" id="KW-0347">Helicase</keyword>
<dbReference type="GO" id="GO:0005524">
    <property type="term" value="F:ATP binding"/>
    <property type="evidence" value="ECO:0007669"/>
    <property type="project" value="UniProtKB-KW"/>
</dbReference>
<dbReference type="Proteomes" id="UP001320159">
    <property type="component" value="Unassembled WGS sequence"/>
</dbReference>
<dbReference type="PANTHER" id="PTHR47961">
    <property type="entry name" value="DNA POLYMERASE THETA, PUTATIVE (AFU_ORTHOLOGUE AFUA_1G05260)-RELATED"/>
    <property type="match status" value="1"/>
</dbReference>
<feature type="domain" description="Helicase C-terminal" evidence="6">
    <location>
        <begin position="421"/>
        <end position="588"/>
    </location>
</feature>
<evidence type="ECO:0000256" key="4">
    <source>
        <dbReference type="ARBA" id="ARBA00022840"/>
    </source>
</evidence>
<dbReference type="GO" id="GO:0016787">
    <property type="term" value="F:hydrolase activity"/>
    <property type="evidence" value="ECO:0007669"/>
    <property type="project" value="UniProtKB-KW"/>
</dbReference>
<dbReference type="Pfam" id="PF00270">
    <property type="entry name" value="DEAD"/>
    <property type="match status" value="1"/>
</dbReference>
<dbReference type="Gene3D" id="3.40.50.300">
    <property type="entry name" value="P-loop containing nucleotide triphosphate hydrolases"/>
    <property type="match status" value="2"/>
</dbReference>
<dbReference type="GO" id="GO:0004386">
    <property type="term" value="F:helicase activity"/>
    <property type="evidence" value="ECO:0007669"/>
    <property type="project" value="UniProtKB-KW"/>
</dbReference>
<dbReference type="InterPro" id="IPR027417">
    <property type="entry name" value="P-loop_NTPase"/>
</dbReference>
<keyword evidence="1" id="KW-0547">Nucleotide-binding</keyword>
<keyword evidence="8" id="KW-1185">Reference proteome</keyword>
<dbReference type="InterPro" id="IPR050474">
    <property type="entry name" value="Hel308_SKI2-like"/>
</dbReference>
<protein>
    <submittedName>
        <fullName evidence="7">ATP-dependent DNA helicase</fullName>
    </submittedName>
</protein>
<dbReference type="InterPro" id="IPR001650">
    <property type="entry name" value="Helicase_C-like"/>
</dbReference>
<proteinExistence type="predicted"/>
<dbReference type="PANTHER" id="PTHR47961:SF1">
    <property type="entry name" value="ATP-DEPENDENT HELICASE MJ1401-RELATED"/>
    <property type="match status" value="1"/>
</dbReference>
<dbReference type="Pfam" id="PF19131">
    <property type="entry name" value="DUF5814"/>
    <property type="match status" value="1"/>
</dbReference>
<reference evidence="7 8" key="1">
    <citation type="submission" date="2017-11" db="EMBL/GenBank/DDBJ databases">
        <title>Isolation and Characterization of Family Methanocellaceae Species from Potential Methane Hydrate Area Offshore Southwestern Taiwan.</title>
        <authorList>
            <person name="Zhang W.-L."/>
            <person name="Chen W.-C."/>
            <person name="Lai M.-C."/>
            <person name="Chen S.-C."/>
        </authorList>
    </citation>
    <scope>NUCLEOTIDE SEQUENCE [LARGE SCALE GENOMIC DNA]</scope>
    <source>
        <strain evidence="7 8">CWC-04</strain>
    </source>
</reference>
<dbReference type="GO" id="GO:0140097">
    <property type="term" value="F:catalytic activity, acting on DNA"/>
    <property type="evidence" value="ECO:0007669"/>
    <property type="project" value="UniProtKB-ARBA"/>
</dbReference>
<dbReference type="SUPFAM" id="SSF52540">
    <property type="entry name" value="P-loop containing nucleoside triphosphate hydrolases"/>
    <property type="match status" value="1"/>
</dbReference>
<evidence type="ECO:0000313" key="8">
    <source>
        <dbReference type="Proteomes" id="UP001320159"/>
    </source>
</evidence>
<feature type="domain" description="Helicase ATP-binding" evidence="5">
    <location>
        <begin position="226"/>
        <end position="400"/>
    </location>
</feature>
<sequence length="825" mass="92323">MALYIVVTPYKKDEYKLYPLKAEGTPLFTGVLTLQKTSKGMRPLKVRIVKNKEDEYLPIPTFVELIKASDEILTSGLSASQEDDLNDMLKAYQLTSRSIGVCRFCLMEDRITFRKSDMIRFKNEMICVPCAKRELRKEVSFAGRMSSSGIDRLESLLMKTRDLNRVMALFNPSNLPPELTMYDIIPAADNKIKAVKVKDLKIDERLKGLFLPKMQELLPVQSKSVNLGLTDGRNQLVVSATATGKTLIGEIAGINNCLNKKGKMLFLVPLVALANQKYEQFKKRYSPLGLKTSIRIGTSRIALNSVKLNTSLDADIIVGTYEGLDYVLRMGQVKNLKKIGTVVIDEVHMLEDEDRGHRLDGLIARLRSHAPDAQFIYLSATIGNPGEVSKNLSTTLVEYEHRPVPLERHLIFARSHEKNRLIEEYAGKEYSKTSSKGFKGQSIVFTNSRKKCHSISQSLRIQSAPYHAGLTYPQRKKVEEMFAKGELKVVVTTAALAAGVDFPASQVIFESLAMGNNWLTVGEFQQMQGRAGRPDYHDKGQIVVLSDPEMYMAGGESEEEVAFRLLGGSVEHINVEYDDPVQMEECIANTCISHSETELEKINDTMFGITVPTRSLINKSIDKGLLTRENGHINATPLGRAIVTHFLAVEDAFMIRERLGKKVPPIDITVELEVFDAAYFRGIDRLSKVIGVNVPSRVFSPASLDIVFSGESISKMDHSMRSQFTDFSVDFLDCVCEDAPFCGCPERKFSKKIIEYRLQGKSPAEITRAVAGDYNLSVFDGDILGYLDRFIRNLDAVYEIAKILGKQEAAKEARVLKDKVENAED</sequence>
<organism evidence="7 8">
    <name type="scientific">Methanooceanicella nereidis</name>
    <dbReference type="NCBI Taxonomy" id="2052831"/>
    <lineage>
        <taxon>Archaea</taxon>
        <taxon>Methanobacteriati</taxon>
        <taxon>Methanobacteriota</taxon>
        <taxon>Stenosarchaea group</taxon>
        <taxon>Methanomicrobia</taxon>
        <taxon>Methanocellales</taxon>
        <taxon>Methanocellaceae</taxon>
        <taxon>Methanooceanicella</taxon>
    </lineage>
</organism>
<keyword evidence="4" id="KW-0067">ATP-binding</keyword>